<dbReference type="GO" id="GO:0000287">
    <property type="term" value="F:magnesium ion binding"/>
    <property type="evidence" value="ECO:0007669"/>
    <property type="project" value="InterPro"/>
</dbReference>
<proteinExistence type="predicted"/>
<evidence type="ECO:0000313" key="6">
    <source>
        <dbReference type="Proteomes" id="UP001174691"/>
    </source>
</evidence>
<dbReference type="GO" id="GO:0019878">
    <property type="term" value="P:lysine biosynthetic process via aminoadipic acid"/>
    <property type="evidence" value="ECO:0007669"/>
    <property type="project" value="TreeGrafter"/>
</dbReference>
<dbReference type="GO" id="GO:0005829">
    <property type="term" value="C:cytosol"/>
    <property type="evidence" value="ECO:0007669"/>
    <property type="project" value="TreeGrafter"/>
</dbReference>
<dbReference type="EMBL" id="JANBVN010000308">
    <property type="protein sequence ID" value="KAJ9129742.1"/>
    <property type="molecule type" value="Genomic_DNA"/>
</dbReference>
<gene>
    <name evidence="5" type="ORF">NKR19_g10213</name>
</gene>
<dbReference type="InterPro" id="IPR037143">
    <property type="entry name" value="4-PPantetheinyl_Trfase_dom_sf"/>
</dbReference>
<evidence type="ECO:0000259" key="3">
    <source>
        <dbReference type="Pfam" id="PF01648"/>
    </source>
</evidence>
<name>A0AA38VAV3_9PEZI</name>
<feature type="domain" description="4'-phosphopantetheinyl transferase N-terminal" evidence="4">
    <location>
        <begin position="36"/>
        <end position="122"/>
    </location>
</feature>
<dbReference type="AlphaFoldDB" id="A0AA38VAV3"/>
<organism evidence="5 6">
    <name type="scientific">Coniochaeta hoffmannii</name>
    <dbReference type="NCBI Taxonomy" id="91930"/>
    <lineage>
        <taxon>Eukaryota</taxon>
        <taxon>Fungi</taxon>
        <taxon>Dikarya</taxon>
        <taxon>Ascomycota</taxon>
        <taxon>Pezizomycotina</taxon>
        <taxon>Sordariomycetes</taxon>
        <taxon>Sordariomycetidae</taxon>
        <taxon>Coniochaetales</taxon>
        <taxon>Coniochaetaceae</taxon>
        <taxon>Coniochaeta</taxon>
    </lineage>
</organism>
<dbReference type="PANTHER" id="PTHR12215">
    <property type="entry name" value="PHOSPHOPANTETHEINE TRANSFERASE"/>
    <property type="match status" value="1"/>
</dbReference>
<dbReference type="Proteomes" id="UP001174691">
    <property type="component" value="Unassembled WGS sequence"/>
</dbReference>
<dbReference type="GO" id="GO:0008897">
    <property type="term" value="F:holo-[acyl-carrier-protein] synthase activity"/>
    <property type="evidence" value="ECO:0007669"/>
    <property type="project" value="UniProtKB-EC"/>
</dbReference>
<reference evidence="5" key="1">
    <citation type="submission" date="2022-07" db="EMBL/GenBank/DDBJ databases">
        <title>Fungi with potential for degradation of polypropylene.</title>
        <authorList>
            <person name="Gostincar C."/>
        </authorList>
    </citation>
    <scope>NUCLEOTIDE SEQUENCE</scope>
    <source>
        <strain evidence="5">EXF-13287</strain>
    </source>
</reference>
<comment type="caution">
    <text evidence="5">The sequence shown here is derived from an EMBL/GenBank/DDBJ whole genome shotgun (WGS) entry which is preliminary data.</text>
</comment>
<dbReference type="InterPro" id="IPR050559">
    <property type="entry name" value="P-Pant_transferase_sf"/>
</dbReference>
<dbReference type="Pfam" id="PF01648">
    <property type="entry name" value="ACPS"/>
    <property type="match status" value="1"/>
</dbReference>
<evidence type="ECO:0000313" key="5">
    <source>
        <dbReference type="EMBL" id="KAJ9129742.1"/>
    </source>
</evidence>
<keyword evidence="2 5" id="KW-0808">Transferase</keyword>
<dbReference type="PANTHER" id="PTHR12215:SF10">
    <property type="entry name" value="L-AMINOADIPATE-SEMIALDEHYDE DEHYDROGENASE-PHOSPHOPANTETHEINYL TRANSFERASE"/>
    <property type="match status" value="1"/>
</dbReference>
<evidence type="ECO:0000256" key="2">
    <source>
        <dbReference type="ARBA" id="ARBA00022679"/>
    </source>
</evidence>
<sequence length="322" mass="36342">MAATPASPQPQVIQWILDTRDLWPEARQSRELETHASRAIALLDNEAREKVFRNYHVRDAKMVLGSHLLKHYLISRFCGVPWREVTLTRDAHKKPIYRDPVTGKLPVAFNVSHQAGVVALVAVHGYQGGEVDVGVDVVCTSERRDRDIKTVEEGGWPSFVDVYADVFSRSEVNYLKYQILSAVPSAPRGPGTTQQQIVDFRLRCFYTIWCLREAYVKMTAEALVADWLGQLEFRNFVPPAPTLGFDVATEEDGPQVLREHDIYFRGRKVDDANVCLRALGPDYIFATAVRTAPNKNDGLALRLGPFEMLSIDDILNFAESRL</sequence>
<dbReference type="InterPro" id="IPR008278">
    <property type="entry name" value="4-PPantetheinyl_Trfase_dom"/>
</dbReference>
<evidence type="ECO:0000256" key="1">
    <source>
        <dbReference type="ARBA" id="ARBA00013172"/>
    </source>
</evidence>
<dbReference type="InterPro" id="IPR055066">
    <property type="entry name" value="AASDHPPT_N"/>
</dbReference>
<protein>
    <recommendedName>
        <fullName evidence="1">holo-[acyl-carrier-protein] synthase</fullName>
        <ecNumber evidence="1">2.7.8.7</ecNumber>
    </recommendedName>
</protein>
<dbReference type="EC" id="2.7.8.7" evidence="1"/>
<feature type="domain" description="4'-phosphopantetheinyl transferase" evidence="3">
    <location>
        <begin position="133"/>
        <end position="243"/>
    </location>
</feature>
<evidence type="ECO:0000259" key="4">
    <source>
        <dbReference type="Pfam" id="PF22624"/>
    </source>
</evidence>
<dbReference type="Gene3D" id="3.90.470.20">
    <property type="entry name" value="4'-phosphopantetheinyl transferase domain"/>
    <property type="match status" value="1"/>
</dbReference>
<dbReference type="Pfam" id="PF22624">
    <property type="entry name" value="AASDHPPT_N"/>
    <property type="match status" value="1"/>
</dbReference>
<accession>A0AA38VAV3</accession>
<dbReference type="SUPFAM" id="SSF56214">
    <property type="entry name" value="4'-phosphopantetheinyl transferase"/>
    <property type="match status" value="2"/>
</dbReference>
<keyword evidence="6" id="KW-1185">Reference proteome</keyword>